<dbReference type="EMBL" id="KQ252212">
    <property type="protein sequence ID" value="KNC70080.1"/>
    <property type="molecule type" value="Genomic_DNA"/>
</dbReference>
<dbReference type="GeneID" id="25917902"/>
<reference evidence="1 2" key="1">
    <citation type="submission" date="2011-02" db="EMBL/GenBank/DDBJ databases">
        <title>The Genome Sequence of Sphaeroforma arctica JP610.</title>
        <authorList>
            <consortium name="The Broad Institute Genome Sequencing Platform"/>
            <person name="Russ C."/>
            <person name="Cuomo C."/>
            <person name="Young S.K."/>
            <person name="Zeng Q."/>
            <person name="Gargeya S."/>
            <person name="Alvarado L."/>
            <person name="Berlin A."/>
            <person name="Chapman S.B."/>
            <person name="Chen Z."/>
            <person name="Freedman E."/>
            <person name="Gellesch M."/>
            <person name="Goldberg J."/>
            <person name="Griggs A."/>
            <person name="Gujja S."/>
            <person name="Heilman E."/>
            <person name="Heiman D."/>
            <person name="Howarth C."/>
            <person name="Mehta T."/>
            <person name="Neiman D."/>
            <person name="Pearson M."/>
            <person name="Roberts A."/>
            <person name="Saif S."/>
            <person name="Shea T."/>
            <person name="Shenoy N."/>
            <person name="Sisk P."/>
            <person name="Stolte C."/>
            <person name="Sykes S."/>
            <person name="White J."/>
            <person name="Yandava C."/>
            <person name="Burger G."/>
            <person name="Gray M.W."/>
            <person name="Holland P.W.H."/>
            <person name="King N."/>
            <person name="Lang F.B.F."/>
            <person name="Roger A.J."/>
            <person name="Ruiz-Trillo I."/>
            <person name="Haas B."/>
            <person name="Nusbaum C."/>
            <person name="Birren B."/>
        </authorList>
    </citation>
    <scope>NUCLEOTIDE SEQUENCE [LARGE SCALE GENOMIC DNA]</scope>
    <source>
        <strain evidence="1 2">JP610</strain>
    </source>
</reference>
<feature type="non-terminal residue" evidence="1">
    <location>
        <position position="1"/>
    </location>
</feature>
<dbReference type="InterPro" id="IPR013785">
    <property type="entry name" value="Aldolase_TIM"/>
</dbReference>
<dbReference type="Gene3D" id="3.20.20.70">
    <property type="entry name" value="Aldolase class I"/>
    <property type="match status" value="1"/>
</dbReference>
<keyword evidence="2" id="KW-1185">Reference proteome</keyword>
<dbReference type="OrthoDB" id="10254903at2759"/>
<organism evidence="1 2">
    <name type="scientific">Sphaeroforma arctica JP610</name>
    <dbReference type="NCBI Taxonomy" id="667725"/>
    <lineage>
        <taxon>Eukaryota</taxon>
        <taxon>Ichthyosporea</taxon>
        <taxon>Ichthyophonida</taxon>
        <taxon>Sphaeroforma</taxon>
    </lineage>
</organism>
<dbReference type="RefSeq" id="XP_014143982.1">
    <property type="nucleotide sequence ID" value="XM_014288507.1"/>
</dbReference>
<evidence type="ECO:0008006" key="3">
    <source>
        <dbReference type="Google" id="ProtNLM"/>
    </source>
</evidence>
<accession>A0A0L0F044</accession>
<proteinExistence type="predicted"/>
<dbReference type="AlphaFoldDB" id="A0A0L0F044"/>
<dbReference type="Proteomes" id="UP000054560">
    <property type="component" value="Unassembled WGS sequence"/>
</dbReference>
<protein>
    <recommendedName>
        <fullName evidence="3">Imidazole glycerol phosphate synthase subunit HisF</fullName>
    </recommendedName>
</protein>
<evidence type="ECO:0000313" key="2">
    <source>
        <dbReference type="Proteomes" id="UP000054560"/>
    </source>
</evidence>
<evidence type="ECO:0000313" key="1">
    <source>
        <dbReference type="EMBL" id="KNC70080.1"/>
    </source>
</evidence>
<name>A0A0L0F044_9EUKA</name>
<gene>
    <name evidence="1" type="ORF">SARC_17398</name>
</gene>
<sequence>HFTEVFEAANVDAGLAAGIFHRKEYSIADVKVAVKQAGIPTRVL</sequence>